<keyword evidence="4" id="KW-1185">Reference proteome</keyword>
<dbReference type="EMBL" id="LJSN01000002">
    <property type="protein sequence ID" value="PNE40738.1"/>
    <property type="molecule type" value="Genomic_DNA"/>
</dbReference>
<dbReference type="Proteomes" id="UP000236047">
    <property type="component" value="Unassembled WGS sequence"/>
</dbReference>
<dbReference type="SUPFAM" id="SSF51735">
    <property type="entry name" value="NAD(P)-binding Rossmann-fold domains"/>
    <property type="match status" value="1"/>
</dbReference>
<dbReference type="PANTHER" id="PTHR43639:SF1">
    <property type="entry name" value="SHORT-CHAIN DEHYDROGENASE_REDUCTASE FAMILY PROTEIN"/>
    <property type="match status" value="1"/>
</dbReference>
<proteinExistence type="inferred from homology"/>
<reference evidence="4" key="1">
    <citation type="submission" date="2015-09" db="EMBL/GenBank/DDBJ databases">
        <authorList>
            <person name="Graham D.E."/>
            <person name="Mahan K.M."/>
            <person name="Klingeman D.M."/>
            <person name="Fida T."/>
            <person name="Giannone R.J."/>
            <person name="Hettich R.L."/>
            <person name="Parry R.J."/>
            <person name="Spain J.C."/>
        </authorList>
    </citation>
    <scope>NUCLEOTIDE SEQUENCE [LARGE SCALE GENOMIC DNA]</scope>
    <source>
        <strain evidence="4">JCM 4701</strain>
    </source>
</reference>
<keyword evidence="2" id="KW-0560">Oxidoreductase</keyword>
<dbReference type="InterPro" id="IPR036291">
    <property type="entry name" value="NAD(P)-bd_dom_sf"/>
</dbReference>
<dbReference type="Gene3D" id="3.40.50.720">
    <property type="entry name" value="NAD(P)-binding Rossmann-like Domain"/>
    <property type="match status" value="1"/>
</dbReference>
<evidence type="ECO:0000313" key="4">
    <source>
        <dbReference type="Proteomes" id="UP000236047"/>
    </source>
</evidence>
<dbReference type="RefSeq" id="WP_102923266.1">
    <property type="nucleotide sequence ID" value="NZ_LJSN01000002.1"/>
</dbReference>
<evidence type="ECO:0000313" key="3">
    <source>
        <dbReference type="EMBL" id="PNE40738.1"/>
    </source>
</evidence>
<sequence length="265" mass="27595">MTHHRHHRPLDGKIALVTGGSRGIGRAIAERLGRDGAVVAVAYARDAAAADDVVARIRKDGGRAVALHAPLGHHGDAADLWSAFDERITEHAPGTEARPAVDIIVNNAGIAMLAALPALTEEDFDTVFAVNVRAPFFVVREGLKRLRDGGRIINISSGAGRLAMPEAIAYGATKGALDNFTLNLAKELGPRGITANAVAPGIVDTDVNAEWLRGNPAAEADAASRAALGRVGQPDDVADIVAFLASHDARWVTGKVIDATGGARL</sequence>
<dbReference type="InterPro" id="IPR020904">
    <property type="entry name" value="Sc_DH/Rdtase_CS"/>
</dbReference>
<evidence type="ECO:0000256" key="2">
    <source>
        <dbReference type="ARBA" id="ARBA00023002"/>
    </source>
</evidence>
<dbReference type="InterPro" id="IPR002347">
    <property type="entry name" value="SDR_fam"/>
</dbReference>
<organism evidence="3 4">
    <name type="scientific">Streptomyces noursei</name>
    <name type="common">Streptomyces albulus</name>
    <dbReference type="NCBI Taxonomy" id="1971"/>
    <lineage>
        <taxon>Bacteria</taxon>
        <taxon>Bacillati</taxon>
        <taxon>Actinomycetota</taxon>
        <taxon>Actinomycetes</taxon>
        <taxon>Kitasatosporales</taxon>
        <taxon>Streptomycetaceae</taxon>
        <taxon>Streptomyces</taxon>
    </lineage>
</organism>
<dbReference type="GO" id="GO:0016491">
    <property type="term" value="F:oxidoreductase activity"/>
    <property type="evidence" value="ECO:0007669"/>
    <property type="project" value="UniProtKB-KW"/>
</dbReference>
<dbReference type="PROSITE" id="PS00061">
    <property type="entry name" value="ADH_SHORT"/>
    <property type="match status" value="1"/>
</dbReference>
<protein>
    <submittedName>
        <fullName evidence="3">3-oxoacyl-ACP reductase</fullName>
    </submittedName>
</protein>
<gene>
    <name evidence="3" type="ORF">AOB60_07865</name>
</gene>
<evidence type="ECO:0000256" key="1">
    <source>
        <dbReference type="ARBA" id="ARBA00006484"/>
    </source>
</evidence>
<name>A0A2N8PIE2_STRNR</name>
<dbReference type="PRINTS" id="PR00080">
    <property type="entry name" value="SDRFAMILY"/>
</dbReference>
<dbReference type="FunFam" id="3.40.50.720:FF:000084">
    <property type="entry name" value="Short-chain dehydrogenase reductase"/>
    <property type="match status" value="1"/>
</dbReference>
<comment type="similarity">
    <text evidence="1">Belongs to the short-chain dehydrogenases/reductases (SDR) family.</text>
</comment>
<accession>A0A2N8PIE2</accession>
<dbReference type="Pfam" id="PF13561">
    <property type="entry name" value="adh_short_C2"/>
    <property type="match status" value="1"/>
</dbReference>
<dbReference type="PANTHER" id="PTHR43639">
    <property type="entry name" value="OXIDOREDUCTASE, SHORT-CHAIN DEHYDROGENASE/REDUCTASE FAMILY (AFU_ORTHOLOGUE AFUA_5G02870)"/>
    <property type="match status" value="1"/>
</dbReference>
<dbReference type="PRINTS" id="PR00081">
    <property type="entry name" value="GDHRDH"/>
</dbReference>
<comment type="caution">
    <text evidence="3">The sequence shown here is derived from an EMBL/GenBank/DDBJ whole genome shotgun (WGS) entry which is preliminary data.</text>
</comment>
<dbReference type="AlphaFoldDB" id="A0A2N8PIE2"/>